<evidence type="ECO:0000256" key="14">
    <source>
        <dbReference type="ARBA" id="ARBA00023242"/>
    </source>
</evidence>
<keyword evidence="5 15" id="KW-0548">Nucleotidyltransferase</keyword>
<dbReference type="STRING" id="67003.A0A1X0P502"/>
<evidence type="ECO:0000259" key="17">
    <source>
        <dbReference type="SMART" id="SM01159"/>
    </source>
</evidence>
<comment type="cofactor">
    <cofactor evidence="15">
        <name>[4Fe-4S] cluster</name>
        <dbReference type="ChEBI" id="CHEBI:49883"/>
    </cofactor>
</comment>
<evidence type="ECO:0000256" key="6">
    <source>
        <dbReference type="ARBA" id="ARBA00022705"/>
    </source>
</evidence>
<dbReference type="InterPro" id="IPR029703">
    <property type="entry name" value="POL2"/>
</dbReference>
<dbReference type="FunFam" id="1.10.132.60:FF:000003">
    <property type="entry name" value="DNA polymerase epsilon catalytic subunit"/>
    <property type="match status" value="1"/>
</dbReference>
<dbReference type="InterPro" id="IPR055191">
    <property type="entry name" value="POL2_thumb"/>
</dbReference>
<feature type="compositionally biased region" description="Acidic residues" evidence="16">
    <location>
        <begin position="1297"/>
        <end position="1314"/>
    </location>
</feature>
<feature type="region of interest" description="Disordered" evidence="16">
    <location>
        <begin position="703"/>
        <end position="768"/>
    </location>
</feature>
<dbReference type="InterPro" id="IPR042087">
    <property type="entry name" value="DNA_pol_B_thumb"/>
</dbReference>
<evidence type="ECO:0000256" key="8">
    <source>
        <dbReference type="ARBA" id="ARBA00022771"/>
    </source>
</evidence>
<dbReference type="Pfam" id="PF03104">
    <property type="entry name" value="DNA_pol_B_exo1"/>
    <property type="match status" value="1"/>
</dbReference>
<accession>A0A1X0P502</accession>
<dbReference type="InterPro" id="IPR006133">
    <property type="entry name" value="DNA-dir_DNA_pol_B_exonuc"/>
</dbReference>
<dbReference type="Gene3D" id="3.90.1600.10">
    <property type="entry name" value="Palm domain of DNA polymerase"/>
    <property type="match status" value="1"/>
</dbReference>
<comment type="function">
    <text evidence="15">DNA polymerase II participates in chromosomal DNA replication.</text>
</comment>
<dbReference type="RefSeq" id="XP_028886090.1">
    <property type="nucleotide sequence ID" value="XM_029022432.1"/>
</dbReference>
<dbReference type="GO" id="GO:0006287">
    <property type="term" value="P:base-excision repair, gap-filling"/>
    <property type="evidence" value="ECO:0007669"/>
    <property type="project" value="TreeGrafter"/>
</dbReference>
<keyword evidence="4 15" id="KW-0808">Transferase</keyword>
<proteinExistence type="inferred from homology"/>
<dbReference type="EMBL" id="NBCO01000004">
    <property type="protein sequence ID" value="ORC92024.1"/>
    <property type="molecule type" value="Genomic_DNA"/>
</dbReference>
<feature type="compositionally biased region" description="Acidic residues" evidence="16">
    <location>
        <begin position="751"/>
        <end position="766"/>
    </location>
</feature>
<keyword evidence="12 15" id="KW-0411">Iron-sulfur</keyword>
<dbReference type="Gene3D" id="3.30.420.10">
    <property type="entry name" value="Ribonuclease H-like superfamily/Ribonuclease H"/>
    <property type="match status" value="1"/>
</dbReference>
<evidence type="ECO:0000256" key="2">
    <source>
        <dbReference type="ARBA" id="ARBA00005755"/>
    </source>
</evidence>
<dbReference type="Proteomes" id="UP000192257">
    <property type="component" value="Unassembled WGS sequence"/>
</dbReference>
<dbReference type="GO" id="GO:0008270">
    <property type="term" value="F:zinc ion binding"/>
    <property type="evidence" value="ECO:0007669"/>
    <property type="project" value="UniProtKB-KW"/>
</dbReference>
<name>A0A1X0P502_9TRYP</name>
<dbReference type="InterPro" id="IPR013697">
    <property type="entry name" value="DNA_pol_e_suA_C"/>
</dbReference>
<comment type="catalytic activity">
    <reaction evidence="15">
        <text>DNA(n) + a 2'-deoxyribonucleoside 5'-triphosphate = DNA(n+1) + diphosphate</text>
        <dbReference type="Rhea" id="RHEA:22508"/>
        <dbReference type="Rhea" id="RHEA-COMP:17339"/>
        <dbReference type="Rhea" id="RHEA-COMP:17340"/>
        <dbReference type="ChEBI" id="CHEBI:33019"/>
        <dbReference type="ChEBI" id="CHEBI:61560"/>
        <dbReference type="ChEBI" id="CHEBI:173112"/>
        <dbReference type="EC" id="2.7.7.7"/>
    </reaction>
</comment>
<dbReference type="SMART" id="SM00486">
    <property type="entry name" value="POLBc"/>
    <property type="match status" value="1"/>
</dbReference>
<dbReference type="GO" id="GO:0045004">
    <property type="term" value="P:DNA replication proofreading"/>
    <property type="evidence" value="ECO:0007669"/>
    <property type="project" value="TreeGrafter"/>
</dbReference>
<comment type="caution">
    <text evidence="18">The sequence shown here is derived from an EMBL/GenBank/DDBJ whole genome shotgun (WGS) entry which is preliminary data.</text>
</comment>
<evidence type="ECO:0000256" key="7">
    <source>
        <dbReference type="ARBA" id="ARBA00022723"/>
    </source>
</evidence>
<dbReference type="GO" id="GO:0000278">
    <property type="term" value="P:mitotic cell cycle"/>
    <property type="evidence" value="ECO:0007669"/>
    <property type="project" value="TreeGrafter"/>
</dbReference>
<dbReference type="InterPro" id="IPR012337">
    <property type="entry name" value="RNaseH-like_sf"/>
</dbReference>
<dbReference type="Gene3D" id="1.10.132.60">
    <property type="entry name" value="DNA polymerase family B, C-terminal domain"/>
    <property type="match status" value="1"/>
</dbReference>
<evidence type="ECO:0000256" key="13">
    <source>
        <dbReference type="ARBA" id="ARBA00023125"/>
    </source>
</evidence>
<dbReference type="GO" id="GO:0008310">
    <property type="term" value="F:single-stranded DNA 3'-5' DNA exonuclease activity"/>
    <property type="evidence" value="ECO:0007669"/>
    <property type="project" value="TreeGrafter"/>
</dbReference>
<dbReference type="GO" id="GO:0003887">
    <property type="term" value="F:DNA-directed DNA polymerase activity"/>
    <property type="evidence" value="ECO:0007669"/>
    <property type="project" value="UniProtKB-KW"/>
</dbReference>
<keyword evidence="19" id="KW-1185">Reference proteome</keyword>
<comment type="subcellular location">
    <subcellularLocation>
        <location evidence="1 15">Nucleus</location>
    </subcellularLocation>
</comment>
<comment type="similarity">
    <text evidence="2 15">Belongs to the DNA polymerase type-B family.</text>
</comment>
<dbReference type="PANTHER" id="PTHR10670:SF0">
    <property type="entry name" value="DNA POLYMERASE EPSILON CATALYTIC SUBUNIT A"/>
    <property type="match status" value="1"/>
</dbReference>
<dbReference type="CDD" id="cd05779">
    <property type="entry name" value="DNA_polB_epsilon_exo"/>
    <property type="match status" value="1"/>
</dbReference>
<dbReference type="FunFam" id="3.30.342.10:FF:000030">
    <property type="entry name" value="DNA polymerase epsilon catalytic subunit"/>
    <property type="match status" value="1"/>
</dbReference>
<evidence type="ECO:0000256" key="5">
    <source>
        <dbReference type="ARBA" id="ARBA00022695"/>
    </source>
</evidence>
<protein>
    <recommendedName>
        <fullName evidence="15">DNA polymerase epsilon catalytic subunit</fullName>
        <ecNumber evidence="15">2.7.7.7</ecNumber>
    </recommendedName>
</protein>
<keyword evidence="10 15" id="KW-0239">DNA-directed DNA polymerase</keyword>
<keyword evidence="3 15" id="KW-0004">4Fe-4S</keyword>
<sequence>MPPVHEEWRMLESGAKTGWLFNYHPTTVMATEESSVERQGSSVARAALVLLFQDHEGEIFYVNLFYNPYFFISVVEGHEHEVELGLMSLFGPQLIFHIETIEKEDLDLINHLSGRKRLYLKVVFRSVQDLTTVRGRLDKIVKRNASMGALNPLLNPFDGSLGDIMAKPFEEDVLNSNVSSDRWFDWVHEMREYDVKYHMRVAIDLGVFVGLWYDVTVREGEAQVTRCDDSAYAPAMPRICAFDIETTKAPLKFPQPEVDQIYMISYMLDGRGYLIVNREIVTMDIHPFEYTPKPEYEGIFETFNEVDEKSLLRRFYDEMRKYQPNVYVTYNGDYFDFPFIHARSIFHKLSMREEIGFTQSTDGAFLNQKIPHIDCFYWVKRDSYLPQGSQGLKSVTKYKLGYNPIEVDPEDMLPLAQTNPQQMASYSVSDAVATWYLYQKYVHPFIYSLSTIIPMSPDDVLRKGSGGLCESLLMVQAQANNVIFPNKKEQQLEKFFNGHLIDSETYIGGRVEALRSGVYRSDIPLSFNMSPDMYQKLIDDLDSALEFALEVENGVKMNEVTNYEEIREKIKEKLGYLRDNPRQESDPIIYHLDVGAMYPNIILTNRLQPYAIPKSDVCAGCCFNTPNNEHLCKRPMTWKWRGELLTAGRHEYQRIKAQLENESFAANAIEQANLSAVQKKTYGNRKGNVLEGTTFERKQSMSFKQRNNNFGGSNGVGGGGGGGYRHESKFQKQESKNALLSKEYSKKKDENDSDDDNNNDSDDGEEGGLKAYHKLQESTKFNMLKKRLSEYSRKAYGKIHESREIMRSDVVCQRENSFYVDTVRLFRDRRYEYKSALKTWKKRLDAAKDVDEVKLCKSRCVQMESLQLAHKCILNSFYGYVMRKGSRWYSMEMAGIVTYLGATLIQMARALIEQIGVTLELDTDGIWCCLPNSFPENFTFTTSNPSKAKVSISYPCVVLNKMVHDGYSNHQYQTCISPGVYERRSECSIYFEVDGPYLAMLLPASREEGKSIKKRYAVFNPDGSLAELKGFELKRRGELMLIKDFQSQVFRRFLDGKSLSESYASAAVVANAALDMLYTKGEGYETEEILEKLSESSNMTRRLSEYPESQKSLALTTARRIAEFLGPQMVKDKGLACHFVISRLPSGRPVTERPIPLTIFRADPTLRSHFLRKWTGDNSLPVDADLRHLLDWDYYITRFNACVQKIITIPAALQHVPNPVPRVPYPDWLHKRVQQRSSRFRQISLKGMFSQVKEANEGNITDVEELVADDNNNINRKELGKVDRENKNREDGKYSDKEDDSDWCDDVDDDASENEADHIRQEEEKEAEARAEAAVTELKTKYFSPKNTQVLDAAFFASPGVSLWLQQQKQAWIHRAKLRREMISDSNNHNHNNNHQLSGDGGVGMNNNHFFDVKSKALSTAWHILEVRPEKKETGMVIIIAALEKTLYTFRCIVPRFVIVDAEPQFNAPNAKVLNNGRVLPRGRSAKRLLEVEIPPGNEGERMLNELLCAREDILALYENHITLEETLIEKIGCCAMVKADTHLNNIQRRSSMRGDVFEIQELESLTTTNYLQNCNDRFVFVFHASSDTRGMLGVVNRHAKTAVVIIIQPASAHIPSINWDTLFLETAKSLNTTAESIQVVMEVAPDISTAWKHIYRVLSEILESGKSPLFAVVQSSLSTPYLLEHRYLPQSLPYLRVLGASEDERLLVDPFRWTRLLARRLVQRYGASLLWVEERLAFSRVSGVPLCNLAHDTCVHVWDVLFARALHARSHVLWDPRAPAVACEAAEERPRRVVLPGGYVSWAVEFSLARLDVVALLFAQTIEEGDDPNTHTLCDRGVTSHFNILRDVVADVLGRVATNNVADALLAGFPRWIRDPAARVYEPRLLELVSKLAHRALTAVLIRLAKLGGRTVKVDGDSIVVLTPKHTIQDAISFGKFLVDSLQDQPMMLLLSLQPIRYWCPFVVLDKQDFACLCISSENAIRMQNHEHISVEEMELELALTIWSKLPKKVKNIFMHRIEKTLKLISEIRFSVLHDVQVDPTIVLATRSEQILLRIVKNFKSAIEHKVHAELIDEVHVLMERKDLYEEKELPNGENPLPSGAVALEYTKSICRFLDLFPNEGSVGKMRNNCLRLCGVSPFSQLAQITPDVDAECRLLMVRCSFCNLDFFINLGEQEKRFRCNKCQAPISEASVESHLVRRVNAIVTNYLQQDFTCSKCHEVASTFMSQSCCGPLVGKGKPITNQLQALKKIALIQGFNWLKEAVDAALCYS</sequence>
<keyword evidence="8 15" id="KW-0863">Zinc-finger</keyword>
<dbReference type="SUPFAM" id="SSF53098">
    <property type="entry name" value="Ribonuclease H-like"/>
    <property type="match status" value="1"/>
</dbReference>
<dbReference type="GeneID" id="39982212"/>
<keyword evidence="7 15" id="KW-0479">Metal-binding</keyword>
<dbReference type="Pfam" id="PF22634">
    <property type="entry name" value="POL2_thumb"/>
    <property type="match status" value="1"/>
</dbReference>
<evidence type="ECO:0000256" key="1">
    <source>
        <dbReference type="ARBA" id="ARBA00004123"/>
    </source>
</evidence>
<keyword evidence="11 15" id="KW-0408">Iron</keyword>
<dbReference type="SUPFAM" id="SSF56672">
    <property type="entry name" value="DNA/RNA polymerases"/>
    <property type="match status" value="1"/>
</dbReference>
<evidence type="ECO:0000313" key="19">
    <source>
        <dbReference type="Proteomes" id="UP000192257"/>
    </source>
</evidence>
<evidence type="ECO:0000256" key="10">
    <source>
        <dbReference type="ARBA" id="ARBA00022932"/>
    </source>
</evidence>
<keyword evidence="6 15" id="KW-0235">DNA replication</keyword>
<evidence type="ECO:0000313" key="18">
    <source>
        <dbReference type="EMBL" id="ORC92024.1"/>
    </source>
</evidence>
<evidence type="ECO:0000256" key="4">
    <source>
        <dbReference type="ARBA" id="ARBA00022679"/>
    </source>
</evidence>
<keyword evidence="13 15" id="KW-0238">DNA-binding</keyword>
<evidence type="ECO:0000256" key="9">
    <source>
        <dbReference type="ARBA" id="ARBA00022833"/>
    </source>
</evidence>
<dbReference type="VEuPathDB" id="TriTrypDB:TM35_000042380"/>
<feature type="compositionally biased region" description="Basic and acidic residues" evidence="16">
    <location>
        <begin position="1277"/>
        <end position="1296"/>
    </location>
</feature>
<dbReference type="PANTHER" id="PTHR10670">
    <property type="entry name" value="DNA POLYMERASE EPSILON CATALYTIC SUBUNIT A"/>
    <property type="match status" value="1"/>
</dbReference>
<dbReference type="CDD" id="cd05535">
    <property type="entry name" value="POLBc_epsilon"/>
    <property type="match status" value="1"/>
</dbReference>
<organism evidence="18 19">
    <name type="scientific">Trypanosoma theileri</name>
    <dbReference type="NCBI Taxonomy" id="67003"/>
    <lineage>
        <taxon>Eukaryota</taxon>
        <taxon>Discoba</taxon>
        <taxon>Euglenozoa</taxon>
        <taxon>Kinetoplastea</taxon>
        <taxon>Metakinetoplastina</taxon>
        <taxon>Trypanosomatida</taxon>
        <taxon>Trypanosomatidae</taxon>
        <taxon>Trypanosoma</taxon>
    </lineage>
</organism>
<feature type="domain" description="DNA polymerase epsilon catalytic subunit A C-terminal" evidence="17">
    <location>
        <begin position="1619"/>
        <end position="1974"/>
    </location>
</feature>
<dbReference type="InterPro" id="IPR043502">
    <property type="entry name" value="DNA/RNA_pol_sf"/>
</dbReference>
<gene>
    <name evidence="18" type="ORF">TM35_000042380</name>
</gene>
<dbReference type="InterPro" id="IPR023211">
    <property type="entry name" value="DNA_pol_palm_dom_sf"/>
</dbReference>
<dbReference type="InterPro" id="IPR036397">
    <property type="entry name" value="RNaseH_sf"/>
</dbReference>
<dbReference type="GO" id="GO:0006272">
    <property type="term" value="P:leading strand elongation"/>
    <property type="evidence" value="ECO:0007669"/>
    <property type="project" value="TreeGrafter"/>
</dbReference>
<keyword evidence="9 15" id="KW-0862">Zinc</keyword>
<dbReference type="InterPro" id="IPR006172">
    <property type="entry name" value="DNA-dir_DNA_pol_B"/>
</dbReference>
<evidence type="ECO:0000256" key="3">
    <source>
        <dbReference type="ARBA" id="ARBA00022485"/>
    </source>
</evidence>
<evidence type="ECO:0000256" key="12">
    <source>
        <dbReference type="ARBA" id="ARBA00023014"/>
    </source>
</evidence>
<evidence type="ECO:0000256" key="16">
    <source>
        <dbReference type="SAM" id="MobiDB-lite"/>
    </source>
</evidence>
<feature type="compositionally biased region" description="Basic and acidic residues" evidence="16">
    <location>
        <begin position="1315"/>
        <end position="1331"/>
    </location>
</feature>
<dbReference type="FunFam" id="3.90.1600.10:FF:000006">
    <property type="entry name" value="DNA polymerase epsilon catalytic subunit"/>
    <property type="match status" value="1"/>
</dbReference>
<feature type="compositionally biased region" description="Basic and acidic residues" evidence="16">
    <location>
        <begin position="724"/>
        <end position="735"/>
    </location>
</feature>
<dbReference type="GO" id="GO:0003677">
    <property type="term" value="F:DNA binding"/>
    <property type="evidence" value="ECO:0007669"/>
    <property type="project" value="UniProtKB-KW"/>
</dbReference>
<feature type="region of interest" description="Disordered" evidence="16">
    <location>
        <begin position="1277"/>
        <end position="1332"/>
    </location>
</feature>
<dbReference type="GO" id="GO:0008622">
    <property type="term" value="C:epsilon DNA polymerase complex"/>
    <property type="evidence" value="ECO:0007669"/>
    <property type="project" value="InterPro"/>
</dbReference>
<dbReference type="GO" id="GO:0000166">
    <property type="term" value="F:nucleotide binding"/>
    <property type="evidence" value="ECO:0007669"/>
    <property type="project" value="InterPro"/>
</dbReference>
<evidence type="ECO:0000256" key="15">
    <source>
        <dbReference type="RuleBase" id="RU365029"/>
    </source>
</evidence>
<dbReference type="GO" id="GO:0051539">
    <property type="term" value="F:4 iron, 4 sulfur cluster binding"/>
    <property type="evidence" value="ECO:0007669"/>
    <property type="project" value="UniProtKB-KW"/>
</dbReference>
<reference evidence="18 19" key="1">
    <citation type="submission" date="2017-03" db="EMBL/GenBank/DDBJ databases">
        <title>An alternative strategy for trypanosome survival in the mammalian bloodstream revealed through genome and transcriptome analysis of the ubiquitous bovine parasite Trypanosoma (Megatrypanum) theileri.</title>
        <authorList>
            <person name="Kelly S."/>
            <person name="Ivens A."/>
            <person name="Mott A."/>
            <person name="O'Neill E."/>
            <person name="Emms D."/>
            <person name="Macleod O."/>
            <person name="Voorheis P."/>
            <person name="Matthews J."/>
            <person name="Matthews K."/>
            <person name="Carrington M."/>
        </authorList>
    </citation>
    <scope>NUCLEOTIDE SEQUENCE [LARGE SCALE GENOMIC DNA]</scope>
    <source>
        <strain evidence="18">Edinburgh</strain>
    </source>
</reference>
<dbReference type="SMART" id="SM01159">
    <property type="entry name" value="DUF1744"/>
    <property type="match status" value="1"/>
</dbReference>
<feature type="compositionally biased region" description="Gly residues" evidence="16">
    <location>
        <begin position="712"/>
        <end position="723"/>
    </location>
</feature>
<dbReference type="GO" id="GO:0006297">
    <property type="term" value="P:nucleotide-excision repair, DNA gap filling"/>
    <property type="evidence" value="ECO:0007669"/>
    <property type="project" value="TreeGrafter"/>
</dbReference>
<evidence type="ECO:0000256" key="11">
    <source>
        <dbReference type="ARBA" id="ARBA00023004"/>
    </source>
</evidence>
<dbReference type="Gene3D" id="3.30.342.10">
    <property type="entry name" value="DNA Polymerase, chain B, domain 1"/>
    <property type="match status" value="1"/>
</dbReference>
<dbReference type="EC" id="2.7.7.7" evidence="15"/>
<dbReference type="FunFam" id="3.30.420.10:FF:000010">
    <property type="entry name" value="DNA polymerase epsilon catalytic subunit"/>
    <property type="match status" value="1"/>
</dbReference>
<dbReference type="OrthoDB" id="10060449at2759"/>
<keyword evidence="14 15" id="KW-0539">Nucleus</keyword>
<dbReference type="Pfam" id="PF08490">
    <property type="entry name" value="DUF1744"/>
    <property type="match status" value="1"/>
</dbReference>